<dbReference type="AlphaFoldDB" id="V5HCN2"/>
<protein>
    <submittedName>
        <fullName evidence="2">Putative secreted protein</fullName>
    </submittedName>
</protein>
<keyword evidence="1" id="KW-0732">Signal</keyword>
<feature type="chain" id="PRO_5004735670" evidence="1">
    <location>
        <begin position="19"/>
        <end position="104"/>
    </location>
</feature>
<evidence type="ECO:0000313" key="2">
    <source>
        <dbReference type="EMBL" id="JAB71013.1"/>
    </source>
</evidence>
<evidence type="ECO:0000256" key="1">
    <source>
        <dbReference type="SAM" id="SignalP"/>
    </source>
</evidence>
<dbReference type="EMBL" id="GANP01013455">
    <property type="protein sequence ID" value="JAB71013.1"/>
    <property type="molecule type" value="mRNA"/>
</dbReference>
<proteinExistence type="evidence at transcript level"/>
<accession>V5HCN2</accession>
<feature type="signal peptide" evidence="1">
    <location>
        <begin position="1"/>
        <end position="18"/>
    </location>
</feature>
<name>V5HCN2_IXORI</name>
<organism evidence="2">
    <name type="scientific">Ixodes ricinus</name>
    <name type="common">Common tick</name>
    <name type="synonym">Acarus ricinus</name>
    <dbReference type="NCBI Taxonomy" id="34613"/>
    <lineage>
        <taxon>Eukaryota</taxon>
        <taxon>Metazoa</taxon>
        <taxon>Ecdysozoa</taxon>
        <taxon>Arthropoda</taxon>
        <taxon>Chelicerata</taxon>
        <taxon>Arachnida</taxon>
        <taxon>Acari</taxon>
        <taxon>Parasitiformes</taxon>
        <taxon>Ixodida</taxon>
        <taxon>Ixodoidea</taxon>
        <taxon>Ixodidae</taxon>
        <taxon>Ixodinae</taxon>
        <taxon>Ixodes</taxon>
    </lineage>
</organism>
<reference evidence="2" key="1">
    <citation type="journal article" date="2015" name="Sci. Rep.">
        <title>Tissue- and time-dependent transcription in Ixodes ricinus salivary glands and midguts when blood feeding on the vertebrate host.</title>
        <authorList>
            <person name="Kotsyfakis M."/>
            <person name="Schwarz A."/>
            <person name="Erhart J."/>
            <person name="Ribeiro J.M."/>
        </authorList>
    </citation>
    <scope>NUCLEOTIDE SEQUENCE</scope>
    <source>
        <tissue evidence="2">Salivary gland and midgut</tissue>
    </source>
</reference>
<sequence length="104" mass="11666">MQLVVFAVVLILPSFLSGESYLTLTDISNECEGAIVDGGDLKCTAKGSHYSVYDPVKCTVICEDRTDVNLPYGVCWNDQVKDCKSDEVKQKLKHWAYNMQKRSI</sequence>